<organism evidence="4 6">
    <name type="scientific">Streptomyces alfalfae</name>
    <dbReference type="NCBI Taxonomy" id="1642299"/>
    <lineage>
        <taxon>Bacteria</taxon>
        <taxon>Bacillati</taxon>
        <taxon>Actinomycetota</taxon>
        <taxon>Actinomycetes</taxon>
        <taxon>Kitasatosporales</taxon>
        <taxon>Streptomycetaceae</taxon>
        <taxon>Streptomyces</taxon>
    </lineage>
</organism>
<reference evidence="4 6" key="2">
    <citation type="submission" date="2020-12" db="EMBL/GenBank/DDBJ databases">
        <title>Identification and biosynthesis of polyene macrolides produced by Streptomyces alfalfae Men-myco-93-63.</title>
        <authorList>
            <person name="Liu D."/>
            <person name="Li Y."/>
            <person name="Liu L."/>
            <person name="Han X."/>
            <person name="Shen F."/>
        </authorList>
    </citation>
    <scope>NUCLEOTIDE SEQUENCE [LARGE SCALE GENOMIC DNA]</scope>
    <source>
        <strain evidence="4 6">Men-myco-93-63</strain>
    </source>
</reference>
<dbReference type="GO" id="GO:0003723">
    <property type="term" value="F:RNA binding"/>
    <property type="evidence" value="ECO:0007669"/>
    <property type="project" value="InterPro"/>
</dbReference>
<accession>A0A1P8TAK8</accession>
<dbReference type="InterPro" id="IPR005561">
    <property type="entry name" value="ANTAR"/>
</dbReference>
<dbReference type="Proteomes" id="UP000596130">
    <property type="component" value="Chromosome"/>
</dbReference>
<evidence type="ECO:0000313" key="5">
    <source>
        <dbReference type="Proteomes" id="UP000187191"/>
    </source>
</evidence>
<name>A0A1P8TAK8_9ACTN</name>
<dbReference type="Proteomes" id="UP000187191">
    <property type="component" value="Chromosome"/>
</dbReference>
<dbReference type="InterPro" id="IPR036388">
    <property type="entry name" value="WH-like_DNA-bd_sf"/>
</dbReference>
<protein>
    <submittedName>
        <fullName evidence="4">ANTAR domain-containing protein</fullName>
    </submittedName>
</protein>
<feature type="region of interest" description="Disordered" evidence="1">
    <location>
        <begin position="1"/>
        <end position="33"/>
    </location>
</feature>
<evidence type="ECO:0000259" key="2">
    <source>
        <dbReference type="SMART" id="SM01012"/>
    </source>
</evidence>
<feature type="domain" description="ANTAR" evidence="2">
    <location>
        <begin position="22"/>
        <end position="80"/>
    </location>
</feature>
<dbReference type="Pfam" id="PF03861">
    <property type="entry name" value="ANTAR"/>
    <property type="match status" value="1"/>
</dbReference>
<sequence length="106" mass="11621">MSTDAAAWPKTQDPRPTTTAEHAADTTPPLTAAHPHATTYYAIGVLLVLGRLTPDEARHVLRNISQRTNTKLRDVATLLVQWAGSGELPADIRGELAHQLRLLPRR</sequence>
<dbReference type="RefSeq" id="WP_062783938.1">
    <property type="nucleotide sequence ID" value="NZ_CP015588.1"/>
</dbReference>
<evidence type="ECO:0000256" key="1">
    <source>
        <dbReference type="SAM" id="MobiDB-lite"/>
    </source>
</evidence>
<dbReference type="KEGG" id="ssia:A7J05_01810"/>
<dbReference type="SMART" id="SM01012">
    <property type="entry name" value="ANTAR"/>
    <property type="match status" value="1"/>
</dbReference>
<evidence type="ECO:0000313" key="4">
    <source>
        <dbReference type="EMBL" id="QQC93224.1"/>
    </source>
</evidence>
<evidence type="ECO:0000313" key="3">
    <source>
        <dbReference type="EMBL" id="APY84662.1"/>
    </source>
</evidence>
<evidence type="ECO:0000313" key="6">
    <source>
        <dbReference type="Proteomes" id="UP000596130"/>
    </source>
</evidence>
<proteinExistence type="predicted"/>
<dbReference type="Gene3D" id="1.10.10.10">
    <property type="entry name" value="Winged helix-like DNA-binding domain superfamily/Winged helix DNA-binding domain"/>
    <property type="match status" value="1"/>
</dbReference>
<reference evidence="3 5" key="1">
    <citation type="submission" date="2016-05" db="EMBL/GenBank/DDBJ databases">
        <authorList>
            <person name="Gu J."/>
        </authorList>
    </citation>
    <scope>NUCLEOTIDE SEQUENCE [LARGE SCALE GENOMIC DNA]</scope>
    <source>
        <strain evidence="3 5">ACCC40021</strain>
    </source>
</reference>
<keyword evidence="5" id="KW-1185">Reference proteome</keyword>
<gene>
    <name evidence="3" type="ORF">A7J05_01810</name>
    <name evidence="4" type="ORF">I8755_36515</name>
</gene>
<dbReference type="AlphaFoldDB" id="A0A1P8TAK8"/>
<dbReference type="EMBL" id="CP015588">
    <property type="protein sequence ID" value="APY84662.1"/>
    <property type="molecule type" value="Genomic_DNA"/>
</dbReference>
<dbReference type="EMBL" id="CP065959">
    <property type="protein sequence ID" value="QQC93224.1"/>
    <property type="molecule type" value="Genomic_DNA"/>
</dbReference>